<evidence type="ECO:0000313" key="2">
    <source>
        <dbReference type="Proteomes" id="UP000241854"/>
    </source>
</evidence>
<protein>
    <submittedName>
        <fullName evidence="1">Uncharacterized protein</fullName>
    </submittedName>
</protein>
<organism evidence="1 2">
    <name type="scientific">Campylobacter concisus</name>
    <dbReference type="NCBI Taxonomy" id="199"/>
    <lineage>
        <taxon>Bacteria</taxon>
        <taxon>Pseudomonadati</taxon>
        <taxon>Campylobacterota</taxon>
        <taxon>Epsilonproteobacteria</taxon>
        <taxon>Campylobacterales</taxon>
        <taxon>Campylobacteraceae</taxon>
        <taxon>Campylobacter</taxon>
    </lineage>
</organism>
<proteinExistence type="predicted"/>
<dbReference type="AlphaFoldDB" id="A0A2R4P2X7"/>
<dbReference type="EMBL" id="CP021643">
    <property type="protein sequence ID" value="AVX45025.1"/>
    <property type="molecule type" value="Genomic_DNA"/>
</dbReference>
<sequence>MKNLQNLILDKFVTCEKIKLRNTADGWDYKNLNGGVGIAEIKYSTAYSGQFENVVVIAYDYTKYNDISNFVVIGTLKPNGKLELCEPTDEKEKWLYPPVDMDCENVRVANRQDIEKWLKKGEQ</sequence>
<dbReference type="Proteomes" id="UP000241854">
    <property type="component" value="Plasmid pICON"/>
</dbReference>
<evidence type="ECO:0000313" key="1">
    <source>
        <dbReference type="EMBL" id="AVX45025.1"/>
    </source>
</evidence>
<accession>A0A2R4P2X7</accession>
<keyword evidence="1" id="KW-0614">Plasmid</keyword>
<gene>
    <name evidence="1" type="ORF">CCS77_2019</name>
</gene>
<name>A0A2R4P2X7_9BACT</name>
<dbReference type="RefSeq" id="WP_107917331.1">
    <property type="nucleotide sequence ID" value="NZ_CP021643.1"/>
</dbReference>
<reference evidence="1 2" key="1">
    <citation type="journal article" date="2018" name="Emerg. Microbes Infect.">
        <title>Genomic analysis of oral Campylobacter concisus strains identified a potential bacterial molecular marker associated with active Crohn's disease.</title>
        <authorList>
            <person name="Liu F."/>
            <person name="Ma R."/>
            <person name="Tay C.Y.A."/>
            <person name="Octavia S."/>
            <person name="Lan R."/>
            <person name="Chung H.K.L."/>
            <person name="Riordan S.M."/>
            <person name="Grimm M.C."/>
            <person name="Leong R.W."/>
            <person name="Tanaka M.M."/>
            <person name="Connor S."/>
            <person name="Zhang L."/>
        </authorList>
    </citation>
    <scope>NUCLEOTIDE SEQUENCE [LARGE SCALE GENOMIC DNA]</scope>
    <source>
        <strain evidence="1 2">P2CDO4</strain>
        <plasmid evidence="1">pICON</plasmid>
    </source>
</reference>
<geneLocation type="plasmid" evidence="2">
    <name>picon</name>
</geneLocation>